<organism evidence="3 4">
    <name type="scientific">Nonlabens spongiae</name>
    <dbReference type="NCBI Taxonomy" id="331648"/>
    <lineage>
        <taxon>Bacteria</taxon>
        <taxon>Pseudomonadati</taxon>
        <taxon>Bacteroidota</taxon>
        <taxon>Flavobacteriia</taxon>
        <taxon>Flavobacteriales</taxon>
        <taxon>Flavobacteriaceae</taxon>
        <taxon>Nonlabens</taxon>
    </lineage>
</organism>
<feature type="domain" description="PaaD zinc beta ribbon" evidence="2">
    <location>
        <begin position="108"/>
        <end position="158"/>
    </location>
</feature>
<dbReference type="InterPro" id="IPR052339">
    <property type="entry name" value="Fe-S_Maturation_MIP18"/>
</dbReference>
<dbReference type="Proteomes" id="UP000193431">
    <property type="component" value="Chromosome"/>
</dbReference>
<evidence type="ECO:0000259" key="1">
    <source>
        <dbReference type="Pfam" id="PF01883"/>
    </source>
</evidence>
<reference evidence="3 4" key="1">
    <citation type="submission" date="2016-11" db="EMBL/GenBank/DDBJ databases">
        <title>Trade-off between light-utilization and light-protection in marine flavobacteria.</title>
        <authorList>
            <person name="Kumagai Y."/>
        </authorList>
    </citation>
    <scope>NUCLEOTIDE SEQUENCE [LARGE SCALE GENOMIC DNA]</scope>
    <source>
        <strain evidence="3 4">JCM 13191</strain>
    </source>
</reference>
<dbReference type="Pfam" id="PF23451">
    <property type="entry name" value="Zn_ribbon_PaaD"/>
    <property type="match status" value="1"/>
</dbReference>
<dbReference type="InterPro" id="IPR034904">
    <property type="entry name" value="FSCA_dom_sf"/>
</dbReference>
<keyword evidence="4" id="KW-1185">Reference proteome</keyword>
<protein>
    <submittedName>
        <fullName evidence="3">Phenylacetate-CoA oxygenase subunit PaaJ</fullName>
    </submittedName>
</protein>
<feature type="domain" description="MIP18 family-like" evidence="1">
    <location>
        <begin position="6"/>
        <end position="66"/>
    </location>
</feature>
<dbReference type="InterPro" id="IPR056572">
    <property type="entry name" value="Zn_ribbon_PaaD"/>
</dbReference>
<evidence type="ECO:0000259" key="2">
    <source>
        <dbReference type="Pfam" id="PF23451"/>
    </source>
</evidence>
<dbReference type="Gene3D" id="3.30.300.130">
    <property type="entry name" value="Fe-S cluster assembly (FSCA)"/>
    <property type="match status" value="1"/>
</dbReference>
<dbReference type="NCBIfam" id="TIGR02159">
    <property type="entry name" value="PA_CoA_Oxy4"/>
    <property type="match status" value="1"/>
</dbReference>
<name>A0A1W6MP31_9FLAO</name>
<gene>
    <name evidence="3" type="ORF">BST97_03725</name>
</gene>
<evidence type="ECO:0000313" key="3">
    <source>
        <dbReference type="EMBL" id="ARN79360.1"/>
    </source>
</evidence>
<dbReference type="Pfam" id="PF01883">
    <property type="entry name" value="FeS_assembly_P"/>
    <property type="match status" value="1"/>
</dbReference>
<dbReference type="AlphaFoldDB" id="A0A1W6MP31"/>
<proteinExistence type="predicted"/>
<dbReference type="STRING" id="331648.BST97_03725"/>
<evidence type="ECO:0000313" key="4">
    <source>
        <dbReference type="Proteomes" id="UP000193431"/>
    </source>
</evidence>
<accession>A0A1W6MP31</accession>
<sequence>MNLPSTILDVLEEVKDPEIPVLNVIDLGVIRDVKVEDKEVMIKLTPTYSGCPAMDVIGDDLERAFAKAGYQTTIHLVMSPPWTTDWITERGRKALEEYGVAAPLEESADKAALLDGEKVVKCTNCGSKNTRLVSQFGSTACKAMFQCNDCGEPFDYFKCLR</sequence>
<dbReference type="PANTHER" id="PTHR42831">
    <property type="entry name" value="FE-S PROTEIN MATURATION AUXILIARY FACTOR YITW"/>
    <property type="match status" value="1"/>
</dbReference>
<dbReference type="SUPFAM" id="SSF117916">
    <property type="entry name" value="Fe-S cluster assembly (FSCA) domain-like"/>
    <property type="match status" value="1"/>
</dbReference>
<dbReference type="PANTHER" id="PTHR42831:SF3">
    <property type="entry name" value="1,2-PHENYLACETYL-COA EPOXIDASE, SUBUNIT D-RELATED"/>
    <property type="match status" value="1"/>
</dbReference>
<dbReference type="InterPro" id="IPR002744">
    <property type="entry name" value="MIP18-like"/>
</dbReference>
<dbReference type="InterPro" id="IPR011883">
    <property type="entry name" value="PaaD-like"/>
</dbReference>
<dbReference type="EMBL" id="CP019344">
    <property type="protein sequence ID" value="ARN79360.1"/>
    <property type="molecule type" value="Genomic_DNA"/>
</dbReference>